<accession>C0GBY8</accession>
<proteinExistence type="predicted"/>
<reference evidence="1 2" key="1">
    <citation type="submission" date="2009-03" db="EMBL/GenBank/DDBJ databases">
        <authorList>
            <person name="Setubal J.C."/>
            <person name="Boyle S."/>
            <person name="Crasta O.R."/>
            <person name="Gillespie J.J."/>
            <person name="Kenyon R.W."/>
            <person name="Lu J."/>
            <person name="Mane S."/>
            <person name="Nagrani S."/>
            <person name="Shallom J.M."/>
            <person name="Shallom S."/>
            <person name="Shukla M."/>
            <person name="Snyder E.E."/>
            <person name="Sobral B.W."/>
            <person name="Wattam A.R."/>
            <person name="Will R."/>
            <person name="Williams K."/>
            <person name="Yoo H."/>
            <person name="Bruce D.H."/>
            <person name="Detter C."/>
            <person name="Munk C."/>
            <person name="Brettin T.S."/>
            <person name="Ficht T."/>
        </authorList>
    </citation>
    <scope>NUCLEOTIDE SEQUENCE [LARGE SCALE GENOMIC DNA]</scope>
    <source>
        <strain evidence="1 2">Cudo</strain>
    </source>
</reference>
<organism evidence="1 2">
    <name type="scientific">Brucella ceti str. Cudo</name>
    <dbReference type="NCBI Taxonomy" id="595497"/>
    <lineage>
        <taxon>Bacteria</taxon>
        <taxon>Pseudomonadati</taxon>
        <taxon>Pseudomonadota</taxon>
        <taxon>Alphaproteobacteria</taxon>
        <taxon>Hyphomicrobiales</taxon>
        <taxon>Brucellaceae</taxon>
        <taxon>Brucella/Ochrobactrum group</taxon>
        <taxon>Brucella</taxon>
    </lineage>
</organism>
<sequence length="40" mass="4522">MFTFVLILSAAKPLPFRANFVTRLEATRCNRSTRHKSGIA</sequence>
<gene>
    <name evidence="1" type="ORF">BCETI_7000282</name>
</gene>
<dbReference type="AlphaFoldDB" id="C0GBY8"/>
<protein>
    <submittedName>
        <fullName evidence="1">Uncharacterized protein</fullName>
    </submittedName>
</protein>
<evidence type="ECO:0000313" key="1">
    <source>
        <dbReference type="EMBL" id="EEH12839.1"/>
    </source>
</evidence>
<dbReference type="EMBL" id="ACJD01000007">
    <property type="protein sequence ID" value="EEH12839.1"/>
    <property type="molecule type" value="Genomic_DNA"/>
</dbReference>
<name>C0GBY8_9HYPH</name>
<dbReference type="Proteomes" id="UP000003678">
    <property type="component" value="Unassembled WGS sequence"/>
</dbReference>
<evidence type="ECO:0000313" key="2">
    <source>
        <dbReference type="Proteomes" id="UP000003678"/>
    </source>
</evidence>
<comment type="caution">
    <text evidence="1">The sequence shown here is derived from an EMBL/GenBank/DDBJ whole genome shotgun (WGS) entry which is preliminary data.</text>
</comment>